<dbReference type="InterPro" id="IPR000719">
    <property type="entry name" value="Prot_kinase_dom"/>
</dbReference>
<dbReference type="Pfam" id="PF07714">
    <property type="entry name" value="PK_Tyr_Ser-Thr"/>
    <property type="match status" value="1"/>
</dbReference>
<dbReference type="PANTHER" id="PTHR43289:SF6">
    <property type="entry name" value="SERINE_THREONINE-PROTEIN KINASE NEKL-3"/>
    <property type="match status" value="1"/>
</dbReference>
<comment type="caution">
    <text evidence="11">The sequence shown here is derived from an EMBL/GenBank/DDBJ whole genome shotgun (WGS) entry which is preliminary data.</text>
</comment>
<evidence type="ECO:0000256" key="9">
    <source>
        <dbReference type="SAM" id="MobiDB-lite"/>
    </source>
</evidence>
<sequence length="395" mass="42897">MRPKVIGPYRVLETLGSGGIGTVYRALDDRTNEAVALKLLSGGPAMDSRAAKRLVREFEALEDLAHPNVVKVYDTGVYQSSPYLVMELIEGLTLRDYLSLKGDQMVSPSSGSSGSFSGSLAGSGSFRRPQAPASASREANSEDGGGGLFDLSAFAEEAPSEEMVSGGSGGMRFGTSGSAARLPVPMEPWLGSDSEEVDPLEFELPYDVGAPEPVPVKRESAAKLGELNRPERVGRLKDALLQVCEALAYIHAHGLVHRDLKPSNIMVDEDRQVRLMDFGLAKFLADDAGMTLDGRMVGTFRYMPPEQILGEPLDGRADLYSLGVILYELMTGRPPFDAKSPVDLWHKVLETEPPPVLAINQWGDPQLARVAHRLIRKEPDDRLQTAEEVYEALSE</sequence>
<dbReference type="InterPro" id="IPR011009">
    <property type="entry name" value="Kinase-like_dom_sf"/>
</dbReference>
<dbReference type="Proteomes" id="UP000028547">
    <property type="component" value="Unassembled WGS sequence"/>
</dbReference>
<evidence type="ECO:0000256" key="4">
    <source>
        <dbReference type="ARBA" id="ARBA00022679"/>
    </source>
</evidence>
<keyword evidence="5" id="KW-0547">Nucleotide-binding</keyword>
<comment type="similarity">
    <text evidence="3">Belongs to the protein kinase superfamily. NEK Ser/Thr protein kinase family. NIMA subfamily.</text>
</comment>
<dbReference type="RefSeq" id="WP_043395154.1">
    <property type="nucleotide sequence ID" value="NZ_JPMI01000096.1"/>
</dbReference>
<comment type="subcellular location">
    <subcellularLocation>
        <location evidence="1">Cytoplasm</location>
        <location evidence="1">Cytoskeleton</location>
        <location evidence="1">Microtubule organizing center</location>
        <location evidence="1">Centrosome</location>
    </subcellularLocation>
    <subcellularLocation>
        <location evidence="2">Cytoplasm</location>
        <location evidence="2">Cytoskeleton</location>
        <location evidence="2">Spindle pole</location>
    </subcellularLocation>
</comment>
<dbReference type="CDD" id="cd14014">
    <property type="entry name" value="STKc_PknB_like"/>
    <property type="match status" value="1"/>
</dbReference>
<dbReference type="Gene3D" id="1.10.510.10">
    <property type="entry name" value="Transferase(Phosphotransferase) domain 1"/>
    <property type="match status" value="2"/>
</dbReference>
<evidence type="ECO:0000256" key="7">
    <source>
        <dbReference type="ARBA" id="ARBA00022840"/>
    </source>
</evidence>
<keyword evidence="7" id="KW-0067">ATP-binding</keyword>
<keyword evidence="6 11" id="KW-0418">Kinase</keyword>
<evidence type="ECO:0000256" key="2">
    <source>
        <dbReference type="ARBA" id="ARBA00004647"/>
    </source>
</evidence>
<evidence type="ECO:0000256" key="1">
    <source>
        <dbReference type="ARBA" id="ARBA00004300"/>
    </source>
</evidence>
<reference evidence="11 12" key="1">
    <citation type="submission" date="2014-07" db="EMBL/GenBank/DDBJ databases">
        <title>Draft Genome Sequence of Gephyronic Acid Producer, Cystobacter violaceus Strain Cb vi76.</title>
        <authorList>
            <person name="Stevens D.C."/>
            <person name="Young J."/>
            <person name="Carmichael R."/>
            <person name="Tan J."/>
            <person name="Taylor R.E."/>
        </authorList>
    </citation>
    <scope>NUCLEOTIDE SEQUENCE [LARGE SCALE GENOMIC DNA]</scope>
    <source>
        <strain evidence="11 12">Cb vi76</strain>
    </source>
</reference>
<dbReference type="AlphaFoldDB" id="A0A084SVH0"/>
<feature type="compositionally biased region" description="Low complexity" evidence="9">
    <location>
        <begin position="108"/>
        <end position="125"/>
    </location>
</feature>
<evidence type="ECO:0000256" key="3">
    <source>
        <dbReference type="ARBA" id="ARBA00010886"/>
    </source>
</evidence>
<dbReference type="SMART" id="SM00220">
    <property type="entry name" value="S_TKc"/>
    <property type="match status" value="1"/>
</dbReference>
<dbReference type="SUPFAM" id="SSF56112">
    <property type="entry name" value="Protein kinase-like (PK-like)"/>
    <property type="match status" value="1"/>
</dbReference>
<evidence type="ECO:0000256" key="6">
    <source>
        <dbReference type="ARBA" id="ARBA00022777"/>
    </source>
</evidence>
<evidence type="ECO:0000313" key="11">
    <source>
        <dbReference type="EMBL" id="KFA92455.1"/>
    </source>
</evidence>
<name>A0A084SVH0_9BACT</name>
<dbReference type="GO" id="GO:0005524">
    <property type="term" value="F:ATP binding"/>
    <property type="evidence" value="ECO:0007669"/>
    <property type="project" value="UniProtKB-KW"/>
</dbReference>
<dbReference type="GO" id="GO:0004674">
    <property type="term" value="F:protein serine/threonine kinase activity"/>
    <property type="evidence" value="ECO:0007669"/>
    <property type="project" value="UniProtKB-KW"/>
</dbReference>
<dbReference type="InterPro" id="IPR008271">
    <property type="entry name" value="Ser/Thr_kinase_AS"/>
</dbReference>
<feature type="region of interest" description="Disordered" evidence="9">
    <location>
        <begin position="108"/>
        <end position="150"/>
    </location>
</feature>
<keyword evidence="11" id="KW-0723">Serine/threonine-protein kinase</keyword>
<evidence type="ECO:0000259" key="10">
    <source>
        <dbReference type="PROSITE" id="PS50011"/>
    </source>
</evidence>
<dbReference type="PANTHER" id="PTHR43289">
    <property type="entry name" value="MITOGEN-ACTIVATED PROTEIN KINASE KINASE KINASE 20-RELATED"/>
    <property type="match status" value="1"/>
</dbReference>
<dbReference type="GO" id="GO:0000922">
    <property type="term" value="C:spindle pole"/>
    <property type="evidence" value="ECO:0007669"/>
    <property type="project" value="UniProtKB-SubCell"/>
</dbReference>
<gene>
    <name evidence="11" type="ORF">Q664_15825</name>
</gene>
<accession>A0A084SVH0</accession>
<proteinExistence type="inferred from homology"/>
<keyword evidence="4" id="KW-0808">Transferase</keyword>
<dbReference type="PROSITE" id="PS50011">
    <property type="entry name" value="PROTEIN_KINASE_DOM"/>
    <property type="match status" value="1"/>
</dbReference>
<dbReference type="EMBL" id="JPMI01000096">
    <property type="protein sequence ID" value="KFA92455.1"/>
    <property type="molecule type" value="Genomic_DNA"/>
</dbReference>
<keyword evidence="8" id="KW-0206">Cytoskeleton</keyword>
<dbReference type="PROSITE" id="PS00108">
    <property type="entry name" value="PROTEIN_KINASE_ST"/>
    <property type="match status" value="1"/>
</dbReference>
<dbReference type="InterPro" id="IPR001245">
    <property type="entry name" value="Ser-Thr/Tyr_kinase_cat_dom"/>
</dbReference>
<organism evidence="11 12">
    <name type="scientific">Archangium violaceum Cb vi76</name>
    <dbReference type="NCBI Taxonomy" id="1406225"/>
    <lineage>
        <taxon>Bacteria</taxon>
        <taxon>Pseudomonadati</taxon>
        <taxon>Myxococcota</taxon>
        <taxon>Myxococcia</taxon>
        <taxon>Myxococcales</taxon>
        <taxon>Cystobacterineae</taxon>
        <taxon>Archangiaceae</taxon>
        <taxon>Archangium</taxon>
    </lineage>
</organism>
<evidence type="ECO:0000313" key="12">
    <source>
        <dbReference type="Proteomes" id="UP000028547"/>
    </source>
</evidence>
<protein>
    <submittedName>
        <fullName evidence="11">Serine/threonine protein kinase</fullName>
    </submittedName>
</protein>
<dbReference type="GO" id="GO:0005813">
    <property type="term" value="C:centrosome"/>
    <property type="evidence" value="ECO:0007669"/>
    <property type="project" value="UniProtKB-SubCell"/>
</dbReference>
<keyword evidence="8" id="KW-0963">Cytoplasm</keyword>
<evidence type="ECO:0000256" key="5">
    <source>
        <dbReference type="ARBA" id="ARBA00022741"/>
    </source>
</evidence>
<evidence type="ECO:0000256" key="8">
    <source>
        <dbReference type="ARBA" id="ARBA00023212"/>
    </source>
</evidence>
<feature type="domain" description="Protein kinase" evidence="10">
    <location>
        <begin position="9"/>
        <end position="393"/>
    </location>
</feature>